<proteinExistence type="predicted"/>
<dbReference type="RefSeq" id="WP_023979724.1">
    <property type="nucleotide sequence ID" value="NZ_CBLX010000004.1"/>
</dbReference>
<sequence>MAVVTVVGSSGMTVQVTVEGARMQTLASSYATQILNASNRGDLTSVDLVNGSNASPSSNGSVIQGVITTGGAFSVQGNYTNLIIGSQGAPLGSTAQNTPVSPLSAPVTVDGTGITASNLSVMAGTTAGTSFYAGNYNGTFVATMGNNLFDGSNHKGNWTIATGDGNDTIIAANGKNNIRAGDGQNVITLGSGTNFVGSEGQDTITGVENSSDTVTLLGGNSIVTLKSNSLVVDSALSGSQISVGVNSTVFGGTGSTVNFTGSTGTIVGAIGDTISAAGNLQVDHGSDQSISVSGALQFISGTGNTSINAGFGTIRGANDLHATVNTSGLALFTANQPNTTGSQYIDASSSKGTLEAWTGAGNNTVIGTSGSDHFVFGTQFENSNGDSFATVTGGDGAANTFGVLAGHNGGDITITDFGSAAGNMFFMYNYKPADADQAVKNLLATATVAGGNTTLQLDNNMKVTFLGVTDLKASNIVIS</sequence>
<reference evidence="1 2" key="1">
    <citation type="journal article" date="2014" name="Genome Biol. Evol.">
        <title>Acetic acid bacteria genomes reveal functional traits for adaptation to life in insect guts.</title>
        <authorList>
            <person name="Chouaia B."/>
            <person name="Gaiarsa S."/>
            <person name="Crotti E."/>
            <person name="Comandatore F."/>
            <person name="Degli Esposti M."/>
            <person name="Ricci I."/>
            <person name="Alma A."/>
            <person name="Favia G."/>
            <person name="Bandi C."/>
            <person name="Daffonchio D."/>
        </authorList>
    </citation>
    <scope>NUCLEOTIDE SEQUENCE [LARGE SCALE GENOMIC DNA]</scope>
    <source>
        <strain evidence="1 2">SF2.1</strain>
    </source>
</reference>
<accession>A0A060QBU1</accession>
<reference evidence="1 2" key="2">
    <citation type="journal article" date="2014" name="PLoS ONE">
        <title>Evolution of mitochondria reconstructed from the energy metabolism of living bacteria.</title>
        <authorList>
            <person name="Degli Esposti M."/>
            <person name="Chouaia B."/>
            <person name="Comandatore F."/>
            <person name="Crotti E."/>
            <person name="Sassera D."/>
            <person name="Lievens P.M."/>
            <person name="Daffonchio D."/>
            <person name="Bandi C."/>
        </authorList>
    </citation>
    <scope>NUCLEOTIDE SEQUENCE [LARGE SCALE GENOMIC DNA]</scope>
    <source>
        <strain evidence="1 2">SF2.1</strain>
    </source>
</reference>
<dbReference type="AlphaFoldDB" id="A0A060QBU1"/>
<evidence type="ECO:0000313" key="1">
    <source>
        <dbReference type="EMBL" id="CDG38614.1"/>
    </source>
</evidence>
<dbReference type="EMBL" id="CBLX010000004">
    <property type="protein sequence ID" value="CDG38614.1"/>
    <property type="molecule type" value="Genomic_DNA"/>
</dbReference>
<evidence type="ECO:0000313" key="2">
    <source>
        <dbReference type="Proteomes" id="UP000027583"/>
    </source>
</evidence>
<gene>
    <name evidence="1" type="ORF">ASAP_0569</name>
</gene>
<dbReference type="SUPFAM" id="SSF51120">
    <property type="entry name" value="beta-Roll"/>
    <property type="match status" value="1"/>
</dbReference>
<organism evidence="1 2">
    <name type="scientific">Asaia bogorensis</name>
    <dbReference type="NCBI Taxonomy" id="91915"/>
    <lineage>
        <taxon>Bacteria</taxon>
        <taxon>Pseudomonadati</taxon>
        <taxon>Pseudomonadota</taxon>
        <taxon>Alphaproteobacteria</taxon>
        <taxon>Acetobacterales</taxon>
        <taxon>Acetobacteraceae</taxon>
        <taxon>Asaia</taxon>
    </lineage>
</organism>
<dbReference type="Proteomes" id="UP000027583">
    <property type="component" value="Unassembled WGS sequence"/>
</dbReference>
<name>A0A060QBU1_9PROT</name>
<dbReference type="InterPro" id="IPR011049">
    <property type="entry name" value="Serralysin-like_metalloprot_C"/>
</dbReference>
<dbReference type="eggNOG" id="COG2931">
    <property type="taxonomic scope" value="Bacteria"/>
</dbReference>
<comment type="caution">
    <text evidence="1">The sequence shown here is derived from an EMBL/GenBank/DDBJ whole genome shotgun (WGS) entry which is preliminary data.</text>
</comment>
<protein>
    <submittedName>
        <fullName evidence="1">Outer membrane autotransporter barrel</fullName>
    </submittedName>
</protein>